<gene>
    <name evidence="4" type="ORF">O3P69_000065</name>
</gene>
<dbReference type="EMBL" id="JARAKH010000005">
    <property type="protein sequence ID" value="KAK8403709.1"/>
    <property type="molecule type" value="Genomic_DNA"/>
</dbReference>
<organism evidence="4 5">
    <name type="scientific">Scylla paramamosain</name>
    <name type="common">Mud crab</name>
    <dbReference type="NCBI Taxonomy" id="85552"/>
    <lineage>
        <taxon>Eukaryota</taxon>
        <taxon>Metazoa</taxon>
        <taxon>Ecdysozoa</taxon>
        <taxon>Arthropoda</taxon>
        <taxon>Crustacea</taxon>
        <taxon>Multicrustacea</taxon>
        <taxon>Malacostraca</taxon>
        <taxon>Eumalacostraca</taxon>
        <taxon>Eucarida</taxon>
        <taxon>Decapoda</taxon>
        <taxon>Pleocyemata</taxon>
        <taxon>Brachyura</taxon>
        <taxon>Eubrachyura</taxon>
        <taxon>Portunoidea</taxon>
        <taxon>Portunidae</taxon>
        <taxon>Portuninae</taxon>
        <taxon>Scylla</taxon>
    </lineage>
</organism>
<dbReference type="Proteomes" id="UP001487740">
    <property type="component" value="Unassembled WGS sequence"/>
</dbReference>
<evidence type="ECO:0000259" key="3">
    <source>
        <dbReference type="Pfam" id="PF24394"/>
    </source>
</evidence>
<dbReference type="Pfam" id="PF00149">
    <property type="entry name" value="Metallophos"/>
    <property type="match status" value="1"/>
</dbReference>
<dbReference type="InterPro" id="IPR004843">
    <property type="entry name" value="Calcineurin-like_PHP"/>
</dbReference>
<name>A0AAW0UUB8_SCYPA</name>
<feature type="transmembrane region" description="Helical" evidence="1">
    <location>
        <begin position="464"/>
        <end position="488"/>
    </location>
</feature>
<evidence type="ECO:0008006" key="6">
    <source>
        <dbReference type="Google" id="ProtNLM"/>
    </source>
</evidence>
<evidence type="ECO:0000313" key="5">
    <source>
        <dbReference type="Proteomes" id="UP001487740"/>
    </source>
</evidence>
<keyword evidence="1" id="KW-0812">Transmembrane</keyword>
<dbReference type="PANTHER" id="PTHR14795">
    <property type="entry name" value="HELICASE RELATED"/>
    <property type="match status" value="1"/>
</dbReference>
<proteinExistence type="predicted"/>
<dbReference type="Gene3D" id="3.60.21.10">
    <property type="match status" value="1"/>
</dbReference>
<keyword evidence="5" id="KW-1185">Reference proteome</keyword>
<feature type="domain" description="TMEM62 C-terminal" evidence="3">
    <location>
        <begin position="471"/>
        <end position="570"/>
    </location>
</feature>
<dbReference type="InterPro" id="IPR056230">
    <property type="entry name" value="TMEM62_C"/>
</dbReference>
<feature type="transmembrane region" description="Helical" evidence="1">
    <location>
        <begin position="566"/>
        <end position="586"/>
    </location>
</feature>
<accession>A0AAW0UUB8</accession>
<comment type="caution">
    <text evidence="4">The sequence shown here is derived from an EMBL/GenBank/DDBJ whole genome shotgun (WGS) entry which is preliminary data.</text>
</comment>
<evidence type="ECO:0000256" key="1">
    <source>
        <dbReference type="SAM" id="Phobius"/>
    </source>
</evidence>
<feature type="transmembrane region" description="Helical" evidence="1">
    <location>
        <begin position="598"/>
        <end position="617"/>
    </location>
</feature>
<feature type="transmembrane region" description="Helical" evidence="1">
    <location>
        <begin position="509"/>
        <end position="528"/>
    </location>
</feature>
<dbReference type="GO" id="GO:0016787">
    <property type="term" value="F:hydrolase activity"/>
    <property type="evidence" value="ECO:0007669"/>
    <property type="project" value="InterPro"/>
</dbReference>
<sequence>MARLWMRAITPRGRRVYLAAATALCLASATLLVLRSWAAHLSLPILDLTEEQYQANNHYLESSYLRYSKQEWEQRIEKESAKKITWLVQVSDLHLRTGAAEEVQYFQEFVDDVIMLLRPPAVLVTGDLTNSKTFGVKLAQLPQEWNLYQRSVKDRLTLHNTTHWLDLPGNHDNFDEVQHAHFKAHAIQSHLGNPKHRLGTTVPGSDGHNVTLLPIDASLMPGIRAFNFLGYLSEQEYSRIQEAAIKARAKGEVVVFYGHYPSNTIVSPRDVKKLLSLGVAYLCGHLHTAFGFLDPMWTRHSSGLLEVELADWYRNHRFRILSVDNDRVNWVDVTHPSWPVVMVARVQRYTMGHGAFRYMLRLLVFSNEEVLSVSVRVDDNLGHWIMCQHRSGPLYTASVDIQLEAWDPQISEKDFVKTLQVLVGNTSGSKSLLRMGMDGTGFERPQPSLLATSLLSVNFHDMFLFMYVMGIGSCCLLLFCCCLLLVMVRKQVRCVQMLPKKVINIASSLSHRQLVFTLLLVFLLYPSIGPWYIGPLAREEFGAVFMWGIFVESSTLPGQLTYPDAFFLWLTLQLPVFAIIFLKKMLSYESARHRCGKWLAVGMAVTLGGQVPGILAWLILDSILLNGPLRLFLSLLAIVLWRL</sequence>
<protein>
    <recommendedName>
        <fullName evidence="6">Transmembrane protein 62</fullName>
    </recommendedName>
</protein>
<keyword evidence="1" id="KW-0472">Membrane</keyword>
<evidence type="ECO:0000313" key="4">
    <source>
        <dbReference type="EMBL" id="KAK8403708.1"/>
    </source>
</evidence>
<dbReference type="EMBL" id="JARAKH010000005">
    <property type="protein sequence ID" value="KAK8403708.1"/>
    <property type="molecule type" value="Genomic_DNA"/>
</dbReference>
<reference evidence="4 5" key="1">
    <citation type="submission" date="2023-03" db="EMBL/GenBank/DDBJ databases">
        <title>High-quality genome of Scylla paramamosain provides insights in environmental adaptation.</title>
        <authorList>
            <person name="Zhang L."/>
        </authorList>
    </citation>
    <scope>NUCLEOTIDE SEQUENCE [LARGE SCALE GENOMIC DNA]</scope>
    <source>
        <strain evidence="4">LZ_2023a</strain>
        <tissue evidence="4">Muscle</tissue>
    </source>
</reference>
<dbReference type="SUPFAM" id="SSF56300">
    <property type="entry name" value="Metallo-dependent phosphatases"/>
    <property type="match status" value="1"/>
</dbReference>
<dbReference type="PANTHER" id="PTHR14795:SF0">
    <property type="entry name" value="TRANSMEMBRANE PROTEIN 62"/>
    <property type="match status" value="1"/>
</dbReference>
<dbReference type="AlphaFoldDB" id="A0AAW0UUB8"/>
<keyword evidence="1" id="KW-1133">Transmembrane helix</keyword>
<feature type="domain" description="Calcineurin-like phosphoesterase" evidence="2">
    <location>
        <begin position="87"/>
        <end position="288"/>
    </location>
</feature>
<dbReference type="Pfam" id="PF24394">
    <property type="entry name" value="TMEM62_C"/>
    <property type="match status" value="1"/>
</dbReference>
<dbReference type="InterPro" id="IPR029052">
    <property type="entry name" value="Metallo-depent_PP-like"/>
</dbReference>
<evidence type="ECO:0000259" key="2">
    <source>
        <dbReference type="Pfam" id="PF00149"/>
    </source>
</evidence>
<dbReference type="EMBL" id="JARAKH010000005">
    <property type="protein sequence ID" value="KAK8403710.1"/>
    <property type="molecule type" value="Genomic_DNA"/>
</dbReference>